<dbReference type="EMBL" id="FMJY01000008">
    <property type="protein sequence ID" value="SCO89555.1"/>
    <property type="molecule type" value="Genomic_DNA"/>
</dbReference>
<organism evidence="3 4">
    <name type="scientific">Fusarium oxysporum</name>
    <name type="common">Fusarium vascular wilt</name>
    <dbReference type="NCBI Taxonomy" id="5507"/>
    <lineage>
        <taxon>Eukaryota</taxon>
        <taxon>Fungi</taxon>
        <taxon>Dikarya</taxon>
        <taxon>Ascomycota</taxon>
        <taxon>Pezizomycotina</taxon>
        <taxon>Sordariomycetes</taxon>
        <taxon>Hypocreomycetidae</taxon>
        <taxon>Hypocreales</taxon>
        <taxon>Nectriaceae</taxon>
        <taxon>Fusarium</taxon>
        <taxon>Fusarium oxysporum species complex</taxon>
    </lineage>
</organism>
<dbReference type="VEuPathDB" id="FungiDB:FOZG_11475"/>
<evidence type="ECO:0000313" key="4">
    <source>
        <dbReference type="Proteomes" id="UP000219369"/>
    </source>
</evidence>
<evidence type="ECO:0000256" key="1">
    <source>
        <dbReference type="SAM" id="MobiDB-lite"/>
    </source>
</evidence>
<sequence>MDFSNGVLSMCLLTFSTTVCVLGLILGVVFVLIHRQREEQLLDDIYHTVCSAIEASDDAENCNCVNGEQRQGPRNYRVPNYSSIGWYKKRATAAQPATAAATRTTTSPTEAPINAWW</sequence>
<protein>
    <submittedName>
        <fullName evidence="3">Uncharacterized protein</fullName>
    </submittedName>
</protein>
<accession>A0A2H3TPE5</accession>
<feature type="transmembrane region" description="Helical" evidence="2">
    <location>
        <begin position="6"/>
        <end position="33"/>
    </location>
</feature>
<keyword evidence="2" id="KW-0472">Membrane</keyword>
<evidence type="ECO:0000256" key="2">
    <source>
        <dbReference type="SAM" id="Phobius"/>
    </source>
</evidence>
<dbReference type="OrthoDB" id="5092126at2759"/>
<evidence type="ECO:0000313" key="3">
    <source>
        <dbReference type="EMBL" id="SCO89555.1"/>
    </source>
</evidence>
<keyword evidence="2" id="KW-1133">Transmembrane helix</keyword>
<dbReference type="VEuPathDB" id="FungiDB:FOXG_20528"/>
<gene>
    <name evidence="3" type="ORF">FRV6_13683</name>
</gene>
<name>A0A2H3TPE5_FUSOX</name>
<dbReference type="VEuPathDB" id="FungiDB:FOIG_04274"/>
<dbReference type="VEuPathDB" id="FungiDB:FOMG_13885"/>
<reference evidence="4" key="1">
    <citation type="submission" date="2016-09" db="EMBL/GenBank/DDBJ databases">
        <authorList>
            <person name="Guldener U."/>
        </authorList>
    </citation>
    <scope>NUCLEOTIDE SEQUENCE [LARGE SCALE GENOMIC DNA]</scope>
    <source>
        <strain evidence="4">V64-1</strain>
    </source>
</reference>
<proteinExistence type="predicted"/>
<dbReference type="AlphaFoldDB" id="A0A2H3TPE5"/>
<feature type="region of interest" description="Disordered" evidence="1">
    <location>
        <begin position="97"/>
        <end position="117"/>
    </location>
</feature>
<keyword evidence="2" id="KW-0812">Transmembrane</keyword>
<dbReference type="Proteomes" id="UP000219369">
    <property type="component" value="Unassembled WGS sequence"/>
</dbReference>